<dbReference type="InterPro" id="IPR012312">
    <property type="entry name" value="Hemerythrin-like"/>
</dbReference>
<organism evidence="2 3">
    <name type="scientific">Sphingopyxis bauzanensis</name>
    <dbReference type="NCBI Taxonomy" id="651663"/>
    <lineage>
        <taxon>Bacteria</taxon>
        <taxon>Pseudomonadati</taxon>
        <taxon>Pseudomonadota</taxon>
        <taxon>Alphaproteobacteria</taxon>
        <taxon>Sphingomonadales</taxon>
        <taxon>Sphingomonadaceae</taxon>
        <taxon>Sphingopyxis</taxon>
    </lineage>
</organism>
<proteinExistence type="predicted"/>
<reference evidence="2 3" key="1">
    <citation type="journal article" date="2010" name="Int. J. Syst. Evol. Microbiol.">
        <title>Sphingopyxis bauzanensis sp. nov., a psychrophilic bacterium isolated from soil.</title>
        <authorList>
            <person name="Zhang D.C."/>
            <person name="Liu H.C."/>
            <person name="Xin Y.H."/>
            <person name="Zhou Y.G."/>
            <person name="Schinner F."/>
            <person name="Margesin R."/>
        </authorList>
    </citation>
    <scope>NUCLEOTIDE SEQUENCE [LARGE SCALE GENOMIC DNA]</scope>
    <source>
        <strain evidence="2 3">DSM 22271</strain>
    </source>
</reference>
<dbReference type="OrthoDB" id="7203877at2"/>
<dbReference type="AlphaFoldDB" id="A0A246JPW3"/>
<dbReference type="Gene3D" id="1.20.120.520">
    <property type="entry name" value="nmb1532 protein domain like"/>
    <property type="match status" value="1"/>
</dbReference>
<evidence type="ECO:0000313" key="3">
    <source>
        <dbReference type="Proteomes" id="UP000197361"/>
    </source>
</evidence>
<comment type="caution">
    <text evidence="2">The sequence shown here is derived from an EMBL/GenBank/DDBJ whole genome shotgun (WGS) entry which is preliminary data.</text>
</comment>
<dbReference type="EMBL" id="NISK01000004">
    <property type="protein sequence ID" value="OWQ94848.1"/>
    <property type="molecule type" value="Genomic_DNA"/>
</dbReference>
<gene>
    <name evidence="2" type="ORF">CDQ92_17520</name>
</gene>
<feature type="domain" description="Hemerythrin-like" evidence="1">
    <location>
        <begin position="9"/>
        <end position="135"/>
    </location>
</feature>
<evidence type="ECO:0000313" key="2">
    <source>
        <dbReference type="EMBL" id="OWQ94848.1"/>
    </source>
</evidence>
<accession>A0A246JPW3</accession>
<keyword evidence="3" id="KW-1185">Reference proteome</keyword>
<evidence type="ECO:0000259" key="1">
    <source>
        <dbReference type="Pfam" id="PF01814"/>
    </source>
</evidence>
<dbReference type="Pfam" id="PF01814">
    <property type="entry name" value="Hemerythrin"/>
    <property type="match status" value="1"/>
</dbReference>
<protein>
    <recommendedName>
        <fullName evidence="1">Hemerythrin-like domain-containing protein</fullName>
    </recommendedName>
</protein>
<dbReference type="Proteomes" id="UP000197361">
    <property type="component" value="Unassembled WGS sequence"/>
</dbReference>
<name>A0A246JPW3_9SPHN</name>
<sequence>MPIGPEMRRLRAEHAALTTLSQLLLDLIRTPERPRPTELESVRGMLRDTLLRHLKCEDWILYPRLKASGNAEVVAMASEFVREMGHIAQDFAAYDAKWTAERIADDWPGFCSETEVVLDVLGLRIERENCDLYPVAEQLDLA</sequence>
<dbReference type="RefSeq" id="WP_088443050.1">
    <property type="nucleotide sequence ID" value="NZ_BMMC01000030.1"/>
</dbReference>